<organism evidence="1">
    <name type="scientific">Harvfovirus sp</name>
    <dbReference type="NCBI Taxonomy" id="2487768"/>
    <lineage>
        <taxon>Viruses</taxon>
        <taxon>Varidnaviria</taxon>
        <taxon>Bamfordvirae</taxon>
        <taxon>Nucleocytoviricota</taxon>
        <taxon>Megaviricetes</taxon>
        <taxon>Imitervirales</taxon>
        <taxon>Mimiviridae</taxon>
        <taxon>Klosneuvirinae</taxon>
    </lineage>
</organism>
<gene>
    <name evidence="1" type="ORF">Harvfovirus38_6</name>
</gene>
<proteinExistence type="predicted"/>
<dbReference type="EMBL" id="MK072280">
    <property type="protein sequence ID" value="AYV81512.1"/>
    <property type="molecule type" value="Genomic_DNA"/>
</dbReference>
<evidence type="ECO:0000313" key="1">
    <source>
        <dbReference type="EMBL" id="AYV81512.1"/>
    </source>
</evidence>
<sequence length="167" mass="18005">MTTDESFLECEIQLLKKQIAKLTPASAMFRLTALTAPGSLSQSFILAPIITDSNRIFLDTSILLPTTINITKPGKYNCFYHTNLFNDLSTETIGYTIVPTIDGQNITDLSNMAQFIGVDRSTTSYAGLIKIDTATIANPAKLTLKLIAASLNVTVNPGGNTITIETA</sequence>
<accession>A0A3G5A2R9</accession>
<reference evidence="1" key="1">
    <citation type="submission" date="2018-10" db="EMBL/GenBank/DDBJ databases">
        <title>Hidden diversity of soil giant viruses.</title>
        <authorList>
            <person name="Schulz F."/>
            <person name="Alteio L."/>
            <person name="Goudeau D."/>
            <person name="Ryan E.M."/>
            <person name="Malmstrom R.R."/>
            <person name="Blanchard J."/>
            <person name="Woyke T."/>
        </authorList>
    </citation>
    <scope>NUCLEOTIDE SEQUENCE</scope>
    <source>
        <strain evidence="1">HAV1</strain>
    </source>
</reference>
<name>A0A3G5A2R9_9VIRU</name>
<protein>
    <submittedName>
        <fullName evidence="1">Uncharacterized protein</fullName>
    </submittedName>
</protein>